<protein>
    <submittedName>
        <fullName evidence="2">FTH domain-containing protein</fullName>
    </submittedName>
</protein>
<sequence length="133" mass="15645">MTLPNVSDLTIYQHSNVSYNMNFTDLLNLYPDVETITTNVITKTWMAEVLHVRKHSLKKLCFLYFDPEQCDIFDFDELLMLIKAQRPGFSLRISCYSNTDSEKSNLFFSELTKYLDLKLVQGENRQRTQVFVN</sequence>
<dbReference type="Proteomes" id="UP000492821">
    <property type="component" value="Unassembled WGS sequence"/>
</dbReference>
<evidence type="ECO:0000313" key="1">
    <source>
        <dbReference type="Proteomes" id="UP000492821"/>
    </source>
</evidence>
<reference evidence="1" key="1">
    <citation type="journal article" date="2013" name="Genetics">
        <title>The draft genome and transcriptome of Panagrellus redivivus are shaped by the harsh demands of a free-living lifestyle.</title>
        <authorList>
            <person name="Srinivasan J."/>
            <person name="Dillman A.R."/>
            <person name="Macchietto M.G."/>
            <person name="Heikkinen L."/>
            <person name="Lakso M."/>
            <person name="Fracchia K.M."/>
            <person name="Antoshechkin I."/>
            <person name="Mortazavi A."/>
            <person name="Wong G."/>
            <person name="Sternberg P.W."/>
        </authorList>
    </citation>
    <scope>NUCLEOTIDE SEQUENCE [LARGE SCALE GENOMIC DNA]</scope>
    <source>
        <strain evidence="1">MT8872</strain>
    </source>
</reference>
<proteinExistence type="predicted"/>
<evidence type="ECO:0000313" key="2">
    <source>
        <dbReference type="WBParaSite" id="Pan_g5960.t1"/>
    </source>
</evidence>
<name>A0A7E4W349_PANRE</name>
<accession>A0A7E4W349</accession>
<dbReference type="WBParaSite" id="Pan_g5960.t1">
    <property type="protein sequence ID" value="Pan_g5960.t1"/>
    <property type="gene ID" value="Pan_g5960"/>
</dbReference>
<keyword evidence="1" id="KW-1185">Reference proteome</keyword>
<reference evidence="2" key="2">
    <citation type="submission" date="2020-10" db="UniProtKB">
        <authorList>
            <consortium name="WormBaseParasite"/>
        </authorList>
    </citation>
    <scope>IDENTIFICATION</scope>
</reference>
<dbReference type="AlphaFoldDB" id="A0A7E4W349"/>
<organism evidence="1 2">
    <name type="scientific">Panagrellus redivivus</name>
    <name type="common">Microworm</name>
    <dbReference type="NCBI Taxonomy" id="6233"/>
    <lineage>
        <taxon>Eukaryota</taxon>
        <taxon>Metazoa</taxon>
        <taxon>Ecdysozoa</taxon>
        <taxon>Nematoda</taxon>
        <taxon>Chromadorea</taxon>
        <taxon>Rhabditida</taxon>
        <taxon>Tylenchina</taxon>
        <taxon>Panagrolaimomorpha</taxon>
        <taxon>Panagrolaimoidea</taxon>
        <taxon>Panagrolaimidae</taxon>
        <taxon>Panagrellus</taxon>
    </lineage>
</organism>